<gene>
    <name evidence="1" type="ORF">LOK49_LG10G01999</name>
</gene>
<accession>A0ACC0G968</accession>
<evidence type="ECO:0000313" key="2">
    <source>
        <dbReference type="Proteomes" id="UP001060215"/>
    </source>
</evidence>
<reference evidence="1 2" key="1">
    <citation type="journal article" date="2022" name="Plant J.">
        <title>Chromosome-level genome of Camellia lanceoleosa provides a valuable resource for understanding genome evolution and self-incompatibility.</title>
        <authorList>
            <person name="Gong W."/>
            <person name="Xiao S."/>
            <person name="Wang L."/>
            <person name="Liao Z."/>
            <person name="Chang Y."/>
            <person name="Mo W."/>
            <person name="Hu G."/>
            <person name="Li W."/>
            <person name="Zhao G."/>
            <person name="Zhu H."/>
            <person name="Hu X."/>
            <person name="Ji K."/>
            <person name="Xiang X."/>
            <person name="Song Q."/>
            <person name="Yuan D."/>
            <person name="Jin S."/>
            <person name="Zhang L."/>
        </authorList>
    </citation>
    <scope>NUCLEOTIDE SEQUENCE [LARGE SCALE GENOMIC DNA]</scope>
    <source>
        <strain evidence="1">SQ_2022a</strain>
    </source>
</reference>
<protein>
    <submittedName>
        <fullName evidence="1">Uncharacterized protein</fullName>
    </submittedName>
</protein>
<keyword evidence="2" id="KW-1185">Reference proteome</keyword>
<proteinExistence type="predicted"/>
<comment type="caution">
    <text evidence="1">The sequence shown here is derived from an EMBL/GenBank/DDBJ whole genome shotgun (WGS) entry which is preliminary data.</text>
</comment>
<dbReference type="EMBL" id="CM045767">
    <property type="protein sequence ID" value="KAI7997022.1"/>
    <property type="molecule type" value="Genomic_DNA"/>
</dbReference>
<organism evidence="1 2">
    <name type="scientific">Camellia lanceoleosa</name>
    <dbReference type="NCBI Taxonomy" id="1840588"/>
    <lineage>
        <taxon>Eukaryota</taxon>
        <taxon>Viridiplantae</taxon>
        <taxon>Streptophyta</taxon>
        <taxon>Embryophyta</taxon>
        <taxon>Tracheophyta</taxon>
        <taxon>Spermatophyta</taxon>
        <taxon>Magnoliopsida</taxon>
        <taxon>eudicotyledons</taxon>
        <taxon>Gunneridae</taxon>
        <taxon>Pentapetalae</taxon>
        <taxon>asterids</taxon>
        <taxon>Ericales</taxon>
        <taxon>Theaceae</taxon>
        <taxon>Camellia</taxon>
    </lineage>
</organism>
<evidence type="ECO:0000313" key="1">
    <source>
        <dbReference type="EMBL" id="KAI7997022.1"/>
    </source>
</evidence>
<dbReference type="Proteomes" id="UP001060215">
    <property type="component" value="Chromosome 10"/>
</dbReference>
<name>A0ACC0G968_9ERIC</name>
<sequence length="125" mass="13968">MKVAFQDRDPVWVTFKYERLPNFCYFCGRLGHGDRECPARMLGGAGAEGHGDQYGAWLRASPLYMHAKPMKGNGGSTAIAPLVKQSGGSSSSPVMGRMVPRSTMVEAPWSEFETIWRVWRLSRRT</sequence>